<evidence type="ECO:0000256" key="1">
    <source>
        <dbReference type="SAM" id="Phobius"/>
    </source>
</evidence>
<feature type="transmembrane region" description="Helical" evidence="1">
    <location>
        <begin position="12"/>
        <end position="34"/>
    </location>
</feature>
<comment type="caution">
    <text evidence="2">The sequence shown here is derived from an EMBL/GenBank/DDBJ whole genome shotgun (WGS) entry which is preliminary data.</text>
</comment>
<dbReference type="Proteomes" id="UP000032668">
    <property type="component" value="Unassembled WGS sequence"/>
</dbReference>
<dbReference type="OrthoDB" id="7283155at2"/>
<dbReference type="EMBL" id="BANC01000020">
    <property type="protein sequence ID" value="GAN79407.1"/>
    <property type="molecule type" value="Genomic_DNA"/>
</dbReference>
<name>A0A0D6PCM3_9PROT</name>
<evidence type="ECO:0000313" key="3">
    <source>
        <dbReference type="Proteomes" id="UP000032668"/>
    </source>
</evidence>
<keyword evidence="3" id="KW-1185">Reference proteome</keyword>
<reference evidence="2 3" key="1">
    <citation type="submission" date="2012-11" db="EMBL/GenBank/DDBJ databases">
        <title>Whole genome sequence of Acidocella aminolytica 101 = DSM 11237.</title>
        <authorList>
            <person name="Azuma Y."/>
            <person name="Higashiura N."/>
            <person name="Hirakawa H."/>
            <person name="Matsushita K."/>
        </authorList>
    </citation>
    <scope>NUCLEOTIDE SEQUENCE [LARGE SCALE GENOMIC DNA]</scope>
    <source>
        <strain evidence="3">101 / DSM 11237</strain>
    </source>
</reference>
<organism evidence="2 3">
    <name type="scientific">Acidocella aminolytica 101 = DSM 11237</name>
    <dbReference type="NCBI Taxonomy" id="1120923"/>
    <lineage>
        <taxon>Bacteria</taxon>
        <taxon>Pseudomonadati</taxon>
        <taxon>Pseudomonadota</taxon>
        <taxon>Alphaproteobacteria</taxon>
        <taxon>Acetobacterales</taxon>
        <taxon>Acidocellaceae</taxon>
        <taxon>Acidocella</taxon>
    </lineage>
</organism>
<dbReference type="SUPFAM" id="SSF54523">
    <property type="entry name" value="Pili subunits"/>
    <property type="match status" value="1"/>
</dbReference>
<dbReference type="InterPro" id="IPR045584">
    <property type="entry name" value="Pilin-like"/>
</dbReference>
<dbReference type="InterPro" id="IPR012902">
    <property type="entry name" value="N_methyl_site"/>
</dbReference>
<dbReference type="NCBIfam" id="TIGR02532">
    <property type="entry name" value="IV_pilin_GFxxxE"/>
    <property type="match status" value="1"/>
</dbReference>
<dbReference type="Pfam" id="PF07963">
    <property type="entry name" value="N_methyl"/>
    <property type="match status" value="1"/>
</dbReference>
<proteinExistence type="predicted"/>
<keyword evidence="1" id="KW-0472">Membrane</keyword>
<dbReference type="STRING" id="1120923.SAMN02746095_00401"/>
<keyword evidence="1" id="KW-0812">Transmembrane</keyword>
<gene>
    <name evidence="2" type="ORF">Aam_020_171</name>
</gene>
<sequence length="128" mass="13606">MTPPSKATYGFTLLEMLITIAVMGLAMLLITYYAQPHSRKLEADRAAQHVAAIMRQDRGLAIATGQPVRFALPTLPSWLSVSAQLPKTGLVFEPDGSSSGGTVLLSAPGMSSQIRADWLTGRVSIHAG</sequence>
<keyword evidence="1" id="KW-1133">Transmembrane helix</keyword>
<protein>
    <submittedName>
        <fullName evidence="2">General secretion pathway protein H/pseudopilin H</fullName>
    </submittedName>
</protein>
<evidence type="ECO:0000313" key="2">
    <source>
        <dbReference type="EMBL" id="GAN79407.1"/>
    </source>
</evidence>
<dbReference type="AlphaFoldDB" id="A0A0D6PCM3"/>
<dbReference type="RefSeq" id="WP_048877846.1">
    <property type="nucleotide sequence ID" value="NZ_BANC01000020.1"/>
</dbReference>
<accession>A0A0D6PCM3</accession>